<dbReference type="AlphaFoldDB" id="A0A1V8SQA9"/>
<keyword evidence="3" id="KW-1185">Reference proteome</keyword>
<evidence type="ECO:0000313" key="2">
    <source>
        <dbReference type="EMBL" id="OQO01343.1"/>
    </source>
</evidence>
<comment type="caution">
    <text evidence="2">The sequence shown here is derived from an EMBL/GenBank/DDBJ whole genome shotgun (WGS) entry which is preliminary data.</text>
</comment>
<dbReference type="InterPro" id="IPR035979">
    <property type="entry name" value="RBD_domain_sf"/>
</dbReference>
<dbReference type="STRING" id="1507870.A0A1V8SQA9"/>
<gene>
    <name evidence="2" type="ORF">B0A48_12898</name>
</gene>
<dbReference type="OrthoDB" id="2935572at2759"/>
<feature type="region of interest" description="Disordered" evidence="1">
    <location>
        <begin position="379"/>
        <end position="399"/>
    </location>
</feature>
<dbReference type="GO" id="GO:0003676">
    <property type="term" value="F:nucleic acid binding"/>
    <property type="evidence" value="ECO:0007669"/>
    <property type="project" value="InterPro"/>
</dbReference>
<evidence type="ECO:0008006" key="4">
    <source>
        <dbReference type="Google" id="ProtNLM"/>
    </source>
</evidence>
<proteinExistence type="predicted"/>
<accession>A0A1V8SQA9</accession>
<feature type="region of interest" description="Disordered" evidence="1">
    <location>
        <begin position="140"/>
        <end position="163"/>
    </location>
</feature>
<dbReference type="Proteomes" id="UP000192596">
    <property type="component" value="Unassembled WGS sequence"/>
</dbReference>
<reference evidence="3" key="1">
    <citation type="submission" date="2017-03" db="EMBL/GenBank/DDBJ databases">
        <title>Genomes of endolithic fungi from Antarctica.</title>
        <authorList>
            <person name="Coleine C."/>
            <person name="Masonjones S."/>
            <person name="Stajich J.E."/>
        </authorList>
    </citation>
    <scope>NUCLEOTIDE SEQUENCE [LARGE SCALE GENOMIC DNA]</scope>
    <source>
        <strain evidence="3">CCFEE 5527</strain>
    </source>
</reference>
<sequence length="399" mass="44582">MDKVTVDKAYFDALLRRADFHTTAHGRTDPTNISISKAGYDTLLRQSREYDALKAALIQGGVTIETLELLVGHGHHDERKDSATDLWTTGGARQPDLSHRPTFRSNSVPEVPYMATSNYLAHAHTARYHPTRPDAYQRKWSYPHAGNPPIDDEDEDNLSLDGDATALDDVSNAQHDGKVEDHRTLYFAGLFERTTYNDLLAVIKGGKLLSVLMRGSGATVSFYSGASEFLAWSKRNDIYIKNKRIEVRWAERQFRLNSHIATKITTNNASRNLLIRSAAEKGHTESSIRADMDHIHNLIIISITFRGPDAHVSTNSVHNALYARTCMMSRVAYRGCRIEFVVDECDVPLSVHVKRVEPVRKVAGKGKVMMANRFGLLNMDGTEADSDEENRAPSSDGTE</sequence>
<evidence type="ECO:0000313" key="3">
    <source>
        <dbReference type="Proteomes" id="UP000192596"/>
    </source>
</evidence>
<evidence type="ECO:0000256" key="1">
    <source>
        <dbReference type="SAM" id="MobiDB-lite"/>
    </source>
</evidence>
<dbReference type="EMBL" id="NAJO01000031">
    <property type="protein sequence ID" value="OQO01343.1"/>
    <property type="molecule type" value="Genomic_DNA"/>
</dbReference>
<dbReference type="SUPFAM" id="SSF54928">
    <property type="entry name" value="RNA-binding domain, RBD"/>
    <property type="match status" value="1"/>
</dbReference>
<dbReference type="InParanoid" id="A0A1V8SQA9"/>
<organism evidence="2 3">
    <name type="scientific">Cryoendolithus antarcticus</name>
    <dbReference type="NCBI Taxonomy" id="1507870"/>
    <lineage>
        <taxon>Eukaryota</taxon>
        <taxon>Fungi</taxon>
        <taxon>Dikarya</taxon>
        <taxon>Ascomycota</taxon>
        <taxon>Pezizomycotina</taxon>
        <taxon>Dothideomycetes</taxon>
        <taxon>Dothideomycetidae</taxon>
        <taxon>Cladosporiales</taxon>
        <taxon>Cladosporiaceae</taxon>
        <taxon>Cryoendolithus</taxon>
    </lineage>
</organism>
<protein>
    <recommendedName>
        <fullName evidence="4">RRM domain-containing protein</fullName>
    </recommendedName>
</protein>
<name>A0A1V8SQA9_9PEZI</name>